<dbReference type="SUPFAM" id="SSF56349">
    <property type="entry name" value="DNA breaking-rejoining enzymes"/>
    <property type="match status" value="1"/>
</dbReference>
<evidence type="ECO:0000259" key="2">
    <source>
        <dbReference type="PROSITE" id="PS51898"/>
    </source>
</evidence>
<gene>
    <name evidence="3" type="ORF">BTA31_20780</name>
</gene>
<dbReference type="InterPro" id="IPR013762">
    <property type="entry name" value="Integrase-like_cat_sf"/>
</dbReference>
<name>A0ABX3I0L2_9BACI</name>
<keyword evidence="1" id="KW-0233">DNA recombination</keyword>
<dbReference type="InterPro" id="IPR011010">
    <property type="entry name" value="DNA_brk_join_enz"/>
</dbReference>
<comment type="caution">
    <text evidence="3">The sequence shown here is derived from an EMBL/GenBank/DDBJ whole genome shotgun (WGS) entry which is preliminary data.</text>
</comment>
<evidence type="ECO:0000313" key="4">
    <source>
        <dbReference type="Proteomes" id="UP000187046"/>
    </source>
</evidence>
<evidence type="ECO:0000256" key="1">
    <source>
        <dbReference type="ARBA" id="ARBA00023172"/>
    </source>
</evidence>
<reference evidence="3 4" key="1">
    <citation type="submission" date="2016-12" db="EMBL/GenBank/DDBJ databases">
        <title>Bacillus phylogenomics.</title>
        <authorList>
            <person name="Dunlap C."/>
        </authorList>
    </citation>
    <scope>NUCLEOTIDE SEQUENCE [LARGE SCALE GENOMIC DNA]</scope>
    <source>
        <strain evidence="3 4">NRRL B-41327</strain>
    </source>
</reference>
<proteinExistence type="predicted"/>
<sequence>MAAYIENGRKHTSSPYVFTSQRADRLTESGIERWFRNLKSLATKDEWELIKDVAFHDFAHQAREIGWTLEEIAYYLGHITTKGTPAISTTVRYTQVNRRHLRDKLNLIK</sequence>
<dbReference type="Pfam" id="PF00589">
    <property type="entry name" value="Phage_integrase"/>
    <property type="match status" value="1"/>
</dbReference>
<dbReference type="RefSeq" id="WP_076793899.1">
    <property type="nucleotide sequence ID" value="NZ_MRBL01000035.1"/>
</dbReference>
<dbReference type="Gene3D" id="1.10.443.10">
    <property type="entry name" value="Intergrase catalytic core"/>
    <property type="match status" value="1"/>
</dbReference>
<dbReference type="Proteomes" id="UP000187046">
    <property type="component" value="Unassembled WGS sequence"/>
</dbReference>
<keyword evidence="4" id="KW-1185">Reference proteome</keyword>
<accession>A0ABX3I0L2</accession>
<dbReference type="EMBL" id="MRBL01000035">
    <property type="protein sequence ID" value="OMI24884.1"/>
    <property type="molecule type" value="Genomic_DNA"/>
</dbReference>
<organism evidence="3 4">
    <name type="scientific">Bacillus haynesii</name>
    <dbReference type="NCBI Taxonomy" id="1925021"/>
    <lineage>
        <taxon>Bacteria</taxon>
        <taxon>Bacillati</taxon>
        <taxon>Bacillota</taxon>
        <taxon>Bacilli</taxon>
        <taxon>Bacillales</taxon>
        <taxon>Bacillaceae</taxon>
        <taxon>Bacillus</taxon>
    </lineage>
</organism>
<dbReference type="InterPro" id="IPR002104">
    <property type="entry name" value="Integrase_catalytic"/>
</dbReference>
<protein>
    <recommendedName>
        <fullName evidence="2">Tyr recombinase domain-containing protein</fullName>
    </recommendedName>
</protein>
<evidence type="ECO:0000313" key="3">
    <source>
        <dbReference type="EMBL" id="OMI24884.1"/>
    </source>
</evidence>
<dbReference type="PROSITE" id="PS51898">
    <property type="entry name" value="TYR_RECOMBINASE"/>
    <property type="match status" value="1"/>
</dbReference>
<feature type="domain" description="Tyr recombinase" evidence="2">
    <location>
        <begin position="1"/>
        <end position="106"/>
    </location>
</feature>